<evidence type="ECO:0000259" key="2">
    <source>
        <dbReference type="Pfam" id="PF09732"/>
    </source>
</evidence>
<dbReference type="PANTHER" id="PTHR21737:SF4">
    <property type="entry name" value="SPLICING FACTOR CACTIN"/>
    <property type="match status" value="1"/>
</dbReference>
<dbReference type="Proteomes" id="UP001152795">
    <property type="component" value="Unassembled WGS sequence"/>
</dbReference>
<keyword evidence="4" id="KW-1185">Reference proteome</keyword>
<evidence type="ECO:0000313" key="4">
    <source>
        <dbReference type="Proteomes" id="UP001152795"/>
    </source>
</evidence>
<dbReference type="InterPro" id="IPR019134">
    <property type="entry name" value="Cactin_C"/>
</dbReference>
<protein>
    <submittedName>
        <fullName evidence="3">Cactin-like isoform X2</fullName>
    </submittedName>
</protein>
<sequence>MAKSRVRENHQKLLKEKLATLKRKAVLEAPSTTAEETVDEGDGNKDDDHEDERLDEKESNTEEKMVEDEQKDNTSEKEEDSEVKKAQEIVYTEEELIERGYKAYEEGRYSPMLIRFSDVDQEKLVDPEKDLMELENQRESVMLDDSTTVASGSGIDMRTMEASKDMAADEETFNVPVPLGQKKYLWQDKYRPRKPRFFNRVHTGYEWNKYNQTHYDMDNPPPKIVQGYKFNIFYPDLIDKTETPQYYLEPCAGEKDFAILRFHSGPPYEVLT</sequence>
<feature type="domain" description="Splicing factor Cactin C-terminal" evidence="2">
    <location>
        <begin position="186"/>
        <end position="270"/>
    </location>
</feature>
<organism evidence="3 4">
    <name type="scientific">Paramuricea clavata</name>
    <name type="common">Red gorgonian</name>
    <name type="synonym">Violescent sea-whip</name>
    <dbReference type="NCBI Taxonomy" id="317549"/>
    <lineage>
        <taxon>Eukaryota</taxon>
        <taxon>Metazoa</taxon>
        <taxon>Cnidaria</taxon>
        <taxon>Anthozoa</taxon>
        <taxon>Octocorallia</taxon>
        <taxon>Malacalcyonacea</taxon>
        <taxon>Plexauridae</taxon>
        <taxon>Paramuricea</taxon>
    </lineage>
</organism>
<feature type="compositionally biased region" description="Basic and acidic residues" evidence="1">
    <location>
        <begin position="42"/>
        <end position="86"/>
    </location>
</feature>
<dbReference type="OrthoDB" id="5975790at2759"/>
<dbReference type="Pfam" id="PF09732">
    <property type="entry name" value="CactinC_cactus"/>
    <property type="match status" value="1"/>
</dbReference>
<proteinExistence type="predicted"/>
<gene>
    <name evidence="3" type="ORF">PACLA_8A025168</name>
</gene>
<evidence type="ECO:0000256" key="1">
    <source>
        <dbReference type="SAM" id="MobiDB-lite"/>
    </source>
</evidence>
<dbReference type="SMART" id="SM01050">
    <property type="entry name" value="CactinC_cactus"/>
    <property type="match status" value="1"/>
</dbReference>
<accession>A0A7D9DIC5</accession>
<dbReference type="PANTHER" id="PTHR21737">
    <property type="entry name" value="POLYGLUTAMINE BINDING PROTEIN 1/MARVEL MEMBRANE-ASSOCIATING DOMAIN CONTAINING 3"/>
    <property type="match status" value="1"/>
</dbReference>
<name>A0A7D9DIC5_PARCT</name>
<dbReference type="GO" id="GO:0045292">
    <property type="term" value="P:mRNA cis splicing, via spliceosome"/>
    <property type="evidence" value="ECO:0007669"/>
    <property type="project" value="TreeGrafter"/>
</dbReference>
<evidence type="ECO:0000313" key="3">
    <source>
        <dbReference type="EMBL" id="CAB3986531.1"/>
    </source>
</evidence>
<reference evidence="3" key="1">
    <citation type="submission" date="2020-04" db="EMBL/GenBank/DDBJ databases">
        <authorList>
            <person name="Alioto T."/>
            <person name="Alioto T."/>
            <person name="Gomez Garrido J."/>
        </authorList>
    </citation>
    <scope>NUCLEOTIDE SEQUENCE</scope>
    <source>
        <strain evidence="3">A484AB</strain>
    </source>
</reference>
<dbReference type="EMBL" id="CACRXK020001029">
    <property type="protein sequence ID" value="CAB3986531.1"/>
    <property type="molecule type" value="Genomic_DNA"/>
</dbReference>
<dbReference type="AlphaFoldDB" id="A0A7D9DIC5"/>
<dbReference type="GO" id="GO:0005737">
    <property type="term" value="C:cytoplasm"/>
    <property type="evidence" value="ECO:0007669"/>
    <property type="project" value="TreeGrafter"/>
</dbReference>
<comment type="caution">
    <text evidence="3">The sequence shown here is derived from an EMBL/GenBank/DDBJ whole genome shotgun (WGS) entry which is preliminary data.</text>
</comment>
<feature type="region of interest" description="Disordered" evidence="1">
    <location>
        <begin position="24"/>
        <end position="86"/>
    </location>
</feature>
<dbReference type="GO" id="GO:0005681">
    <property type="term" value="C:spliceosomal complex"/>
    <property type="evidence" value="ECO:0007669"/>
    <property type="project" value="TreeGrafter"/>
</dbReference>